<keyword evidence="13" id="KW-1185">Reference proteome</keyword>
<dbReference type="PRINTS" id="PR01183">
    <property type="entry name" value="RIBORDTASEM1"/>
</dbReference>
<dbReference type="Proteomes" id="UP001357733">
    <property type="component" value="Unassembled WGS sequence"/>
</dbReference>
<evidence type="ECO:0000259" key="11">
    <source>
        <dbReference type="PROSITE" id="PS51161"/>
    </source>
</evidence>
<comment type="similarity">
    <text evidence="1 10">Belongs to the ribonucleoside diphosphate reductase large chain family.</text>
</comment>
<evidence type="ECO:0000313" key="12">
    <source>
        <dbReference type="EMBL" id="MEB3428945.1"/>
    </source>
</evidence>
<dbReference type="InterPro" id="IPR008926">
    <property type="entry name" value="RNR_R1-su_N"/>
</dbReference>
<dbReference type="GO" id="GO:0009263">
    <property type="term" value="P:deoxyribonucleotide biosynthetic process"/>
    <property type="evidence" value="ECO:0007669"/>
    <property type="project" value="UniProtKB-KW"/>
</dbReference>
<sequence length="841" mass="96895">MQIKKRNGSLADFDIKKIEIAISKAYDSVAKPRDEKKIAQIAKDVKEKAIRSFPKSHTVSVEEIQDLVEISLIEHNEYKVVRSYILYRQSHFIMRKTIEDFSIYIKNEEILDLIREIQNEFKEDSYNLMYLYNKFSPYANENKSDIELLDILIKTSSELTSKEEPSWEYISARFLSKKIDLLVREKENKYELVSFYKKLKFLTEKGLYGSYILENYNEDEINKLYQYIDFKRDKLFNFPGLDLLMKRYLLKNSDGELLERPGELFMGIAMHLAMKEKEKLKYAKDFYDILSKLKVTMATPTLSNARRPFHQLSSCFIDTVPDSLTGIYRSIDNFAQVSKHGGGMGLYFGKVRSMGSDIRGYKGVAGGVTRWIKLANDTAVAVDQLGVRQGACACYLDIWHKDIPEFLQLRTNNGDDRMKSHDIFPGICVPNIFWKLCEENLDADWPLFDPHEIESKMGFCLEDYYGEEFEKKYLEVVNNPNISRRVLSVKDIVRLFIKSLVETGTPFVFNRDTVNNLNPNSHKGIIYSSNLCTEIMQNTSPIKTIGEEITEEDGNIVVSKKSIPGDFVVCNLASLVLGNIDVNDKNELEFVVRTSVRALDNVIDLNFYPVSYAKITNQKYRSIGLGTSGYHHMLINNGIKFQSEEHLAFADKVYEDINYYALKESNYIAKEKGSYAYFKGSDYETGAYFKKRNYTSSRWKELEKEIEKNGLRNGYIMAIAPTGSTSIIAGTTAGIDPVMSRFFIEEKKGALLPRVSPNLNPKTFWLYENAHEVDQNYVVDSASIRQRHIDQAQSLNLYITTDFTMKTILNLYIRAYEKGIKSIYYVRSKSLEVPECDSCSS</sequence>
<evidence type="ECO:0000256" key="5">
    <source>
        <dbReference type="ARBA" id="ARBA00022840"/>
    </source>
</evidence>
<proteinExistence type="inferred from homology"/>
<dbReference type="GO" id="GO:0005524">
    <property type="term" value="F:ATP binding"/>
    <property type="evidence" value="ECO:0007669"/>
    <property type="project" value="UniProtKB-UniRule"/>
</dbReference>
<comment type="function">
    <text evidence="10">Provides the precursors necessary for DNA synthesis. Catalyzes the biosynthesis of deoxyribonucleotides from the corresponding ribonucleotides.</text>
</comment>
<dbReference type="AlphaFoldDB" id="A0AAW9MWT4"/>
<evidence type="ECO:0000256" key="2">
    <source>
        <dbReference type="ARBA" id="ARBA00012274"/>
    </source>
</evidence>
<dbReference type="InterPro" id="IPR000788">
    <property type="entry name" value="RNR_lg_C"/>
</dbReference>
<protein>
    <recommendedName>
        <fullName evidence="2 10">Ribonucleoside-diphosphate reductase</fullName>
        <ecNumber evidence="2 10">1.17.4.1</ecNumber>
    </recommendedName>
</protein>
<dbReference type="NCBIfam" id="TIGR02506">
    <property type="entry name" value="NrdE_NrdA"/>
    <property type="match status" value="1"/>
</dbReference>
<evidence type="ECO:0000256" key="6">
    <source>
        <dbReference type="ARBA" id="ARBA00023002"/>
    </source>
</evidence>
<organism evidence="12 13">
    <name type="scientific">Citroniella saccharovorans</name>
    <dbReference type="NCBI Taxonomy" id="2053367"/>
    <lineage>
        <taxon>Bacteria</taxon>
        <taxon>Bacillati</taxon>
        <taxon>Bacillota</taxon>
        <taxon>Tissierellia</taxon>
        <taxon>Tissierellales</taxon>
        <taxon>Peptoniphilaceae</taxon>
        <taxon>Citroniella</taxon>
    </lineage>
</organism>
<keyword evidence="6 10" id="KW-0560">Oxidoreductase</keyword>
<dbReference type="Gene3D" id="3.20.70.20">
    <property type="match status" value="1"/>
</dbReference>
<keyword evidence="3" id="KW-0021">Allosteric enzyme</keyword>
<name>A0AAW9MWT4_9FIRM</name>
<evidence type="ECO:0000256" key="7">
    <source>
        <dbReference type="ARBA" id="ARBA00023116"/>
    </source>
</evidence>
<dbReference type="GO" id="GO:0004748">
    <property type="term" value="F:ribonucleoside-diphosphate reductase activity, thioredoxin disulfide as acceptor"/>
    <property type="evidence" value="ECO:0007669"/>
    <property type="project" value="UniProtKB-EC"/>
</dbReference>
<gene>
    <name evidence="12" type="ORF">VLK81_02710</name>
</gene>
<dbReference type="NCBIfam" id="NF009028">
    <property type="entry name" value="PRK12364.1"/>
    <property type="match status" value="1"/>
</dbReference>
<evidence type="ECO:0000256" key="4">
    <source>
        <dbReference type="ARBA" id="ARBA00022741"/>
    </source>
</evidence>
<evidence type="ECO:0000256" key="10">
    <source>
        <dbReference type="RuleBase" id="RU003410"/>
    </source>
</evidence>
<evidence type="ECO:0000256" key="3">
    <source>
        <dbReference type="ARBA" id="ARBA00022533"/>
    </source>
</evidence>
<evidence type="ECO:0000256" key="1">
    <source>
        <dbReference type="ARBA" id="ARBA00010406"/>
    </source>
</evidence>
<dbReference type="InterPro" id="IPR013346">
    <property type="entry name" value="NrdE_NrdA_C"/>
</dbReference>
<dbReference type="SUPFAM" id="SSF48168">
    <property type="entry name" value="R1 subunit of ribonucleotide reductase, N-terminal domain"/>
    <property type="match status" value="1"/>
</dbReference>
<dbReference type="InterPro" id="IPR005144">
    <property type="entry name" value="ATP-cone_dom"/>
</dbReference>
<dbReference type="PANTHER" id="PTHR11573">
    <property type="entry name" value="RIBONUCLEOSIDE-DIPHOSPHATE REDUCTASE LARGE CHAIN"/>
    <property type="match status" value="1"/>
</dbReference>
<dbReference type="RefSeq" id="WP_324619013.1">
    <property type="nucleotide sequence ID" value="NZ_JAYKOT010000003.1"/>
</dbReference>
<dbReference type="EC" id="1.17.4.1" evidence="2 10"/>
<feature type="domain" description="ATP-cone" evidence="11">
    <location>
        <begin position="1"/>
        <end position="95"/>
    </location>
</feature>
<evidence type="ECO:0000256" key="9">
    <source>
        <dbReference type="PROSITE-ProRule" id="PRU00492"/>
    </source>
</evidence>
<dbReference type="PROSITE" id="PS51161">
    <property type="entry name" value="ATP_CONE"/>
    <property type="match status" value="1"/>
</dbReference>
<comment type="caution">
    <text evidence="12">The sequence shown here is derived from an EMBL/GenBank/DDBJ whole genome shotgun (WGS) entry which is preliminary data.</text>
</comment>
<dbReference type="InterPro" id="IPR013509">
    <property type="entry name" value="RNR_lsu_N"/>
</dbReference>
<dbReference type="EMBL" id="JAYKOT010000003">
    <property type="protein sequence ID" value="MEB3428945.1"/>
    <property type="molecule type" value="Genomic_DNA"/>
</dbReference>
<evidence type="ECO:0000313" key="13">
    <source>
        <dbReference type="Proteomes" id="UP001357733"/>
    </source>
</evidence>
<keyword evidence="4 9" id="KW-0547">Nucleotide-binding</keyword>
<accession>A0AAW9MWT4</accession>
<keyword evidence="7 10" id="KW-0215">Deoxyribonucleotide synthesis</keyword>
<dbReference type="GO" id="GO:0005971">
    <property type="term" value="C:ribonucleoside-diphosphate reductase complex"/>
    <property type="evidence" value="ECO:0007669"/>
    <property type="project" value="TreeGrafter"/>
</dbReference>
<dbReference type="Pfam" id="PF03477">
    <property type="entry name" value="ATP-cone"/>
    <property type="match status" value="1"/>
</dbReference>
<keyword evidence="5 9" id="KW-0067">ATP-binding</keyword>
<dbReference type="InterPro" id="IPR039718">
    <property type="entry name" value="Rrm1"/>
</dbReference>
<evidence type="ECO:0000256" key="8">
    <source>
        <dbReference type="ARBA" id="ARBA00047754"/>
    </source>
</evidence>
<dbReference type="SUPFAM" id="SSF51998">
    <property type="entry name" value="PFL-like glycyl radical enzymes"/>
    <property type="match status" value="1"/>
</dbReference>
<dbReference type="CDD" id="cd01679">
    <property type="entry name" value="RNR_I"/>
    <property type="match status" value="1"/>
</dbReference>
<comment type="catalytic activity">
    <reaction evidence="8 10">
        <text>a 2'-deoxyribonucleoside 5'-diphosphate + [thioredoxin]-disulfide + H2O = a ribonucleoside 5'-diphosphate + [thioredoxin]-dithiol</text>
        <dbReference type="Rhea" id="RHEA:23252"/>
        <dbReference type="Rhea" id="RHEA-COMP:10698"/>
        <dbReference type="Rhea" id="RHEA-COMP:10700"/>
        <dbReference type="ChEBI" id="CHEBI:15377"/>
        <dbReference type="ChEBI" id="CHEBI:29950"/>
        <dbReference type="ChEBI" id="CHEBI:50058"/>
        <dbReference type="ChEBI" id="CHEBI:57930"/>
        <dbReference type="ChEBI" id="CHEBI:73316"/>
        <dbReference type="EC" id="1.17.4.1"/>
    </reaction>
</comment>
<dbReference type="Pfam" id="PF02867">
    <property type="entry name" value="Ribonuc_red_lgC"/>
    <property type="match status" value="1"/>
</dbReference>
<dbReference type="PROSITE" id="PS00089">
    <property type="entry name" value="RIBORED_LARGE"/>
    <property type="match status" value="1"/>
</dbReference>
<dbReference type="PANTHER" id="PTHR11573:SF6">
    <property type="entry name" value="RIBONUCLEOSIDE-DIPHOSPHATE REDUCTASE LARGE SUBUNIT"/>
    <property type="match status" value="1"/>
</dbReference>
<dbReference type="Pfam" id="PF00317">
    <property type="entry name" value="Ribonuc_red_lgN"/>
    <property type="match status" value="1"/>
</dbReference>
<reference evidence="12 13" key="1">
    <citation type="submission" date="2024-01" db="EMBL/GenBank/DDBJ databases">
        <title>Complete genome sequence of Citroniella saccharovorans strain M6.X9, isolated from human fecal sample.</title>
        <authorList>
            <person name="Cheng G."/>
            <person name="Westerholm M."/>
            <person name="Schnurer A."/>
        </authorList>
    </citation>
    <scope>NUCLEOTIDE SEQUENCE [LARGE SCALE GENOMIC DNA]</scope>
    <source>
        <strain evidence="12 13">DSM 29873</strain>
    </source>
</reference>